<proteinExistence type="predicted"/>
<comment type="caution">
    <text evidence="2">The sequence shown here is derived from an EMBL/GenBank/DDBJ whole genome shotgun (WGS) entry which is preliminary data.</text>
</comment>
<evidence type="ECO:0000313" key="2">
    <source>
        <dbReference type="EMBL" id="CAF5175978.1"/>
    </source>
</evidence>
<dbReference type="Proteomes" id="UP000681720">
    <property type="component" value="Unassembled WGS sequence"/>
</dbReference>
<protein>
    <submittedName>
        <fullName evidence="2">Uncharacterized protein</fullName>
    </submittedName>
</protein>
<name>A0A8S3H1H9_9BILA</name>
<organism evidence="2 3">
    <name type="scientific">Rotaria magnacalcarata</name>
    <dbReference type="NCBI Taxonomy" id="392030"/>
    <lineage>
        <taxon>Eukaryota</taxon>
        <taxon>Metazoa</taxon>
        <taxon>Spiralia</taxon>
        <taxon>Gnathifera</taxon>
        <taxon>Rotifera</taxon>
        <taxon>Eurotatoria</taxon>
        <taxon>Bdelloidea</taxon>
        <taxon>Philodinida</taxon>
        <taxon>Philodinidae</taxon>
        <taxon>Rotaria</taxon>
    </lineage>
</organism>
<accession>A0A8S3H1H9</accession>
<gene>
    <name evidence="2" type="ORF">BYL167_LOCUS78199</name>
    <name evidence="1" type="ORF">GIL414_LOCUS22419</name>
</gene>
<sequence length="87" mass="10063">ANNQCWCNRKLSFKTNDNRCERFSRYIFPGLHERHNVSCDVDADCTRDNVDINTVECTRRTSATDDYKVCVCKHGLFLNPLTQTCGK</sequence>
<evidence type="ECO:0000313" key="3">
    <source>
        <dbReference type="Proteomes" id="UP000681967"/>
    </source>
</evidence>
<dbReference type="EMBL" id="CAJOBJ010022065">
    <property type="protein sequence ID" value="CAF4221297.1"/>
    <property type="molecule type" value="Genomic_DNA"/>
</dbReference>
<dbReference type="AlphaFoldDB" id="A0A8S3H1H9"/>
<dbReference type="Proteomes" id="UP000681967">
    <property type="component" value="Unassembled WGS sequence"/>
</dbReference>
<reference evidence="2" key="1">
    <citation type="submission" date="2021-02" db="EMBL/GenBank/DDBJ databases">
        <authorList>
            <person name="Nowell W R."/>
        </authorList>
    </citation>
    <scope>NUCLEOTIDE SEQUENCE</scope>
</reference>
<evidence type="ECO:0000313" key="1">
    <source>
        <dbReference type="EMBL" id="CAF4221297.1"/>
    </source>
</evidence>
<feature type="non-terminal residue" evidence="2">
    <location>
        <position position="1"/>
    </location>
</feature>
<dbReference type="EMBL" id="CAJOBH010286598">
    <property type="protein sequence ID" value="CAF5175978.1"/>
    <property type="molecule type" value="Genomic_DNA"/>
</dbReference>